<keyword evidence="1 2" id="KW-0129">CBS domain</keyword>
<evidence type="ECO:0000313" key="5">
    <source>
        <dbReference type="Proteomes" id="UP000182829"/>
    </source>
</evidence>
<dbReference type="Proteomes" id="UP000182829">
    <property type="component" value="Unassembled WGS sequence"/>
</dbReference>
<sequence length="147" mass="16582">MCARVTDVMTENVVTCERDTSLAPAAKRMVEEEVGSVVVTNDGTPYGIVTESDVVYASYRADRPITKIPTRKVASHPLETVEPTAPVRLVVDRMREEQIKKLVVVEDLTLRGIVTTWDLVDHYGELTGEVKTIRQRRQRRADEWTGL</sequence>
<evidence type="ECO:0000256" key="2">
    <source>
        <dbReference type="PROSITE-ProRule" id="PRU00703"/>
    </source>
</evidence>
<dbReference type="OMA" id="WEVMERD"/>
<dbReference type="InterPro" id="IPR046342">
    <property type="entry name" value="CBS_dom_sf"/>
</dbReference>
<dbReference type="OrthoDB" id="43333at2157"/>
<dbReference type="SUPFAM" id="SSF54631">
    <property type="entry name" value="CBS-domain pair"/>
    <property type="match status" value="1"/>
</dbReference>
<protein>
    <submittedName>
        <fullName evidence="4">CBS domain-containing protein</fullName>
    </submittedName>
</protein>
<dbReference type="InterPro" id="IPR000644">
    <property type="entry name" value="CBS_dom"/>
</dbReference>
<evidence type="ECO:0000256" key="1">
    <source>
        <dbReference type="ARBA" id="ARBA00023122"/>
    </source>
</evidence>
<dbReference type="CDD" id="cd17776">
    <property type="entry name" value="CBS_pair_arch"/>
    <property type="match status" value="1"/>
</dbReference>
<dbReference type="PANTHER" id="PTHR43080">
    <property type="entry name" value="CBS DOMAIN-CONTAINING PROTEIN CBSX3, MITOCHONDRIAL"/>
    <property type="match status" value="1"/>
</dbReference>
<dbReference type="EMBL" id="FORO01000015">
    <property type="protein sequence ID" value="SFJ14732.1"/>
    <property type="molecule type" value="Genomic_DNA"/>
</dbReference>
<feature type="domain" description="CBS" evidence="3">
    <location>
        <begin position="74"/>
        <end position="130"/>
    </location>
</feature>
<proteinExistence type="predicted"/>
<dbReference type="GeneID" id="14207805"/>
<dbReference type="RefSeq" id="WP_005581568.1">
    <property type="nucleotide sequence ID" value="NZ_FORO01000015.1"/>
</dbReference>
<dbReference type="Pfam" id="PF00571">
    <property type="entry name" value="CBS"/>
    <property type="match status" value="2"/>
</dbReference>
<dbReference type="AlphaFoldDB" id="A0A1I3P069"/>
<name>A0A1I3P069_9EURY</name>
<dbReference type="SMART" id="SM00116">
    <property type="entry name" value="CBS"/>
    <property type="match status" value="2"/>
</dbReference>
<dbReference type="InterPro" id="IPR051257">
    <property type="entry name" value="Diverse_CBS-Domain"/>
</dbReference>
<dbReference type="PANTHER" id="PTHR43080:SF2">
    <property type="entry name" value="CBS DOMAIN-CONTAINING PROTEIN"/>
    <property type="match status" value="1"/>
</dbReference>
<reference evidence="4 5" key="1">
    <citation type="submission" date="2016-10" db="EMBL/GenBank/DDBJ databases">
        <authorList>
            <person name="de Groot N.N."/>
        </authorList>
    </citation>
    <scope>NUCLEOTIDE SEQUENCE [LARGE SCALE GENOMIC DNA]</scope>
    <source>
        <strain evidence="4 5">SP2</strain>
    </source>
</reference>
<gene>
    <name evidence="4" type="ORF">SAMN05443661_11580</name>
</gene>
<organism evidence="4 5">
    <name type="scientific">Natronobacterium gregoryi</name>
    <dbReference type="NCBI Taxonomy" id="44930"/>
    <lineage>
        <taxon>Archaea</taxon>
        <taxon>Methanobacteriati</taxon>
        <taxon>Methanobacteriota</taxon>
        <taxon>Stenosarchaea group</taxon>
        <taxon>Halobacteria</taxon>
        <taxon>Halobacteriales</taxon>
        <taxon>Natrialbaceae</taxon>
        <taxon>Natronobacterium</taxon>
    </lineage>
</organism>
<accession>A0A1I3P069</accession>
<feature type="domain" description="CBS" evidence="3">
    <location>
        <begin position="9"/>
        <end position="65"/>
    </location>
</feature>
<evidence type="ECO:0000313" key="4">
    <source>
        <dbReference type="EMBL" id="SFJ14732.1"/>
    </source>
</evidence>
<dbReference type="Gene3D" id="3.10.580.10">
    <property type="entry name" value="CBS-domain"/>
    <property type="match status" value="1"/>
</dbReference>
<evidence type="ECO:0000259" key="3">
    <source>
        <dbReference type="PROSITE" id="PS51371"/>
    </source>
</evidence>
<dbReference type="PROSITE" id="PS51371">
    <property type="entry name" value="CBS"/>
    <property type="match status" value="2"/>
</dbReference>